<evidence type="ECO:0000259" key="3">
    <source>
        <dbReference type="Pfam" id="PF23190"/>
    </source>
</evidence>
<sequence>MTCDEMKVKVDLEVEKNQDSSVYQPTYAGFTKFTMSYQTLPLTRQDCPLEGFCPGEHNVPNPRQILKIALNLKFLIDETIKVALSTDEIIQDGSSILNSKIVTLAYDACGGNHNDKRNLLKYRSVIIFAILRVVKWNNELALRELHDSELYEMRSLASQKLCKMIIDKEETRDLDFLFMQLLLRKYVINEKDKDMEPMNAVELATDLHCIIVIGSSGFQRCLKWVWRGWILQNYRDPTMFIKDEKISSMKFMDHFNPERIKTPKYQNILQILFAVVFLILYTIVVNGKSGTNVVPLDFWEYIFYLFTLGYISSEFSKFYYIGNAYFSFWTCFNDTLYGIVLTSMIFRFNSLYSFKLDKPGEDYDRISYRILSCAAPFVWSRLLLYLESERIVGALLVVLKHMLQQSIVFFALLLLIMLGFLQGFLGLDSADGKREITMPILTNLIITVFGLGTFDMFDRFAPPYAAILYYGYCFIVTVILLNILIALYANAYQEVIENTDDEYMALMSQKTLRFIRAPDEDVFVAPLNLIEICTVPVTRLLSMEKRRDLNYLIMLILYSPMLLYVAIKEVHVAKRIKYNRLNNLPDDANETDTEWDLTDGYFGFEDSLFDDVESEIGIRKTTLKNKRSLELQREAENVDKHFVVSKEWYKKVQKLKSSSERTTSNGLTKEQLEARLRKTEEKISDLATSINNLTEVIKEKNG</sequence>
<dbReference type="GO" id="GO:0005262">
    <property type="term" value="F:calcium channel activity"/>
    <property type="evidence" value="ECO:0007669"/>
    <property type="project" value="EnsemblFungi"/>
</dbReference>
<dbReference type="OrthoDB" id="301415at2759"/>
<evidence type="ECO:0000313" key="6">
    <source>
        <dbReference type="Proteomes" id="UP000000689"/>
    </source>
</evidence>
<dbReference type="STRING" id="1071378.G0W6M7"/>
<dbReference type="GO" id="GO:0005267">
    <property type="term" value="F:potassium channel activity"/>
    <property type="evidence" value="ECO:0007669"/>
    <property type="project" value="EnsemblFungi"/>
</dbReference>
<dbReference type="GO" id="GO:0005272">
    <property type="term" value="F:sodium channel activity"/>
    <property type="evidence" value="ECO:0007669"/>
    <property type="project" value="EnsemblFungi"/>
</dbReference>
<dbReference type="EMBL" id="HE580268">
    <property type="protein sequence ID" value="CCD23438.1"/>
    <property type="molecule type" value="Genomic_DNA"/>
</dbReference>
<feature type="transmembrane region" description="Helical" evidence="2">
    <location>
        <begin position="469"/>
        <end position="489"/>
    </location>
</feature>
<keyword evidence="2" id="KW-0472">Membrane</keyword>
<dbReference type="GO" id="GO:0030003">
    <property type="term" value="P:intracellular monoatomic cation homeostasis"/>
    <property type="evidence" value="ECO:0007669"/>
    <property type="project" value="EnsemblFungi"/>
</dbReference>
<dbReference type="Pfam" id="PF23190">
    <property type="entry name" value="LHD_TRPY1"/>
    <property type="match status" value="1"/>
</dbReference>
<dbReference type="Proteomes" id="UP000000689">
    <property type="component" value="Chromosome 2"/>
</dbReference>
<dbReference type="GO" id="GO:0097553">
    <property type="term" value="P:calcium ion transmembrane import into cytosol"/>
    <property type="evidence" value="ECO:0007669"/>
    <property type="project" value="EnsemblFungi"/>
</dbReference>
<keyword evidence="6" id="KW-1185">Reference proteome</keyword>
<feature type="transmembrane region" description="Helical" evidence="2">
    <location>
        <begin position="436"/>
        <end position="457"/>
    </location>
</feature>
<feature type="transmembrane region" description="Helical" evidence="2">
    <location>
        <begin position="268"/>
        <end position="287"/>
    </location>
</feature>
<evidence type="ECO:0000313" key="5">
    <source>
        <dbReference type="EMBL" id="CCD23438.1"/>
    </source>
</evidence>
<feature type="domain" description="Calcium channel YVC1-like C-terminal transmembrane" evidence="4">
    <location>
        <begin position="278"/>
        <end position="580"/>
    </location>
</feature>
<dbReference type="eggNOG" id="ENOG502QTER">
    <property type="taxonomic scope" value="Eukaryota"/>
</dbReference>
<gene>
    <name evidence="5" type="primary">NDAI0B04040</name>
    <name evidence="5" type="ordered locus">NDAI_0B04040</name>
</gene>
<proteinExistence type="predicted"/>
<protein>
    <recommendedName>
        <fullName evidence="7">Ion transport domain-containing protein</fullName>
    </recommendedName>
</protein>
<feature type="domain" description="YVC1 N-terminal linker helical" evidence="3">
    <location>
        <begin position="65"/>
        <end position="255"/>
    </location>
</feature>
<dbReference type="OMA" id="FWTCFND"/>
<dbReference type="GO" id="GO:0000329">
    <property type="term" value="C:fungal-type vacuole membrane"/>
    <property type="evidence" value="ECO:0007669"/>
    <property type="project" value="EnsemblFungi"/>
</dbReference>
<dbReference type="HOGENOM" id="CLU_014123_0_0_1"/>
<organism evidence="5 6">
    <name type="scientific">Naumovozyma dairenensis (strain ATCC 10597 / BCRC 20456 / CBS 421 / NBRC 0211 / NRRL Y-12639)</name>
    <name type="common">Saccharomyces dairenensis</name>
    <dbReference type="NCBI Taxonomy" id="1071378"/>
    <lineage>
        <taxon>Eukaryota</taxon>
        <taxon>Fungi</taxon>
        <taxon>Dikarya</taxon>
        <taxon>Ascomycota</taxon>
        <taxon>Saccharomycotina</taxon>
        <taxon>Saccharomycetes</taxon>
        <taxon>Saccharomycetales</taxon>
        <taxon>Saccharomycetaceae</taxon>
        <taxon>Naumovozyma</taxon>
    </lineage>
</organism>
<dbReference type="InterPro" id="IPR056337">
    <property type="entry name" value="LHD_YVC1"/>
</dbReference>
<dbReference type="InterPro" id="IPR052971">
    <property type="entry name" value="TRP_calcium_channel"/>
</dbReference>
<keyword evidence="2" id="KW-0812">Transmembrane</keyword>
<feature type="transmembrane region" description="Helical" evidence="2">
    <location>
        <begin position="293"/>
        <end position="312"/>
    </location>
</feature>
<keyword evidence="2" id="KW-1133">Transmembrane helix</keyword>
<dbReference type="GO" id="GO:1990816">
    <property type="term" value="C:vacuole-mitochondrion membrane contact site"/>
    <property type="evidence" value="ECO:0007669"/>
    <property type="project" value="EnsemblFungi"/>
</dbReference>
<feature type="transmembrane region" description="Helical" evidence="2">
    <location>
        <begin position="324"/>
        <end position="346"/>
    </location>
</feature>
<accession>G0W6M7</accession>
<evidence type="ECO:0008006" key="7">
    <source>
        <dbReference type="Google" id="ProtNLM"/>
    </source>
</evidence>
<evidence type="ECO:0000256" key="1">
    <source>
        <dbReference type="SAM" id="Coils"/>
    </source>
</evidence>
<dbReference type="GeneID" id="11496189"/>
<dbReference type="Pfam" id="PF23317">
    <property type="entry name" value="YVC1_C"/>
    <property type="match status" value="1"/>
</dbReference>
<dbReference type="PANTHER" id="PTHR35859">
    <property type="entry name" value="NONSELECTIVE CATION CHANNEL PROTEIN"/>
    <property type="match status" value="1"/>
</dbReference>
<evidence type="ECO:0000256" key="2">
    <source>
        <dbReference type="SAM" id="Phobius"/>
    </source>
</evidence>
<dbReference type="PANTHER" id="PTHR35859:SF5">
    <property type="entry name" value="ION TRANSPORT DOMAIN-CONTAINING PROTEIN"/>
    <property type="match status" value="1"/>
</dbReference>
<feature type="coiled-coil region" evidence="1">
    <location>
        <begin position="669"/>
        <end position="696"/>
    </location>
</feature>
<dbReference type="AlphaFoldDB" id="G0W6M7"/>
<keyword evidence="1" id="KW-0175">Coiled coil</keyword>
<name>G0W6M7_NAUDC</name>
<dbReference type="RefSeq" id="XP_003668681.1">
    <property type="nucleotide sequence ID" value="XM_003668633.1"/>
</dbReference>
<reference evidence="5 6" key="1">
    <citation type="journal article" date="2011" name="Proc. Natl. Acad. Sci. U.S.A.">
        <title>Evolutionary erosion of yeast sex chromosomes by mating-type switching accidents.</title>
        <authorList>
            <person name="Gordon J.L."/>
            <person name="Armisen D."/>
            <person name="Proux-Wera E."/>
            <person name="Oheigeartaigh S.S."/>
            <person name="Byrne K.P."/>
            <person name="Wolfe K.H."/>
        </authorList>
    </citation>
    <scope>NUCLEOTIDE SEQUENCE [LARGE SCALE GENOMIC DNA]</scope>
    <source>
        <strain evidence="6">ATCC 10597 / BCRC 20456 / CBS 421 / NBRC 0211 / NRRL Y-12639</strain>
    </source>
</reference>
<dbReference type="KEGG" id="ndi:NDAI_0B04040"/>
<feature type="transmembrane region" description="Helical" evidence="2">
    <location>
        <begin position="407"/>
        <end position="424"/>
    </location>
</feature>
<evidence type="ECO:0000259" key="4">
    <source>
        <dbReference type="Pfam" id="PF23317"/>
    </source>
</evidence>
<dbReference type="InterPro" id="IPR056336">
    <property type="entry name" value="YVC1_C"/>
</dbReference>
<feature type="transmembrane region" description="Helical" evidence="2">
    <location>
        <begin position="549"/>
        <end position="567"/>
    </location>
</feature>
<dbReference type="GO" id="GO:0005227">
    <property type="term" value="F:calcium-activated cation channel activity"/>
    <property type="evidence" value="ECO:0007669"/>
    <property type="project" value="EnsemblFungi"/>
</dbReference>
<dbReference type="GO" id="GO:0005244">
    <property type="term" value="F:voltage-gated monoatomic ion channel activity"/>
    <property type="evidence" value="ECO:0007669"/>
    <property type="project" value="EnsemblFungi"/>
</dbReference>